<reference evidence="6 7" key="1">
    <citation type="submission" date="2024-05" db="EMBL/GenBank/DDBJ databases">
        <title>Roseateles sp. 2.12 16S ribosomal RNA gene Genome sequencing and assembly.</title>
        <authorList>
            <person name="Woo H."/>
        </authorList>
    </citation>
    <scope>NUCLEOTIDE SEQUENCE [LARGE SCALE GENOMIC DNA]</scope>
    <source>
        <strain evidence="6 7">2.12</strain>
    </source>
</reference>
<evidence type="ECO:0000256" key="5">
    <source>
        <dbReference type="ARBA" id="ARBA00023012"/>
    </source>
</evidence>
<accession>A0ABV0GGT9</accession>
<keyword evidence="7" id="KW-1185">Reference proteome</keyword>
<comment type="catalytic activity">
    <reaction evidence="1">
        <text>ATP + protein L-histidine = ADP + protein N-phospho-L-histidine.</text>
        <dbReference type="EC" id="2.7.13.3"/>
    </reaction>
</comment>
<organism evidence="6 7">
    <name type="scientific">Roseateles flavus</name>
    <dbReference type="NCBI Taxonomy" id="3149041"/>
    <lineage>
        <taxon>Bacteria</taxon>
        <taxon>Pseudomonadati</taxon>
        <taxon>Pseudomonadota</taxon>
        <taxon>Betaproteobacteria</taxon>
        <taxon>Burkholderiales</taxon>
        <taxon>Sphaerotilaceae</taxon>
        <taxon>Roseateles</taxon>
    </lineage>
</organism>
<evidence type="ECO:0000313" key="6">
    <source>
        <dbReference type="EMBL" id="MEO3714303.1"/>
    </source>
</evidence>
<evidence type="ECO:0000313" key="7">
    <source>
        <dbReference type="Proteomes" id="UP001462640"/>
    </source>
</evidence>
<keyword evidence="5" id="KW-0902">Two-component regulatory system</keyword>
<dbReference type="InterPro" id="IPR036890">
    <property type="entry name" value="HATPase_C_sf"/>
</dbReference>
<dbReference type="PANTHER" id="PTHR24421">
    <property type="entry name" value="NITRATE/NITRITE SENSOR PROTEIN NARX-RELATED"/>
    <property type="match status" value="1"/>
</dbReference>
<dbReference type="EMBL" id="JBDPZC010000007">
    <property type="protein sequence ID" value="MEO3714303.1"/>
    <property type="molecule type" value="Genomic_DNA"/>
</dbReference>
<dbReference type="Gene3D" id="3.30.565.10">
    <property type="entry name" value="Histidine kinase-like ATPase, C-terminal domain"/>
    <property type="match status" value="1"/>
</dbReference>
<dbReference type="SUPFAM" id="SSF55874">
    <property type="entry name" value="ATPase domain of HSP90 chaperone/DNA topoisomerase II/histidine kinase"/>
    <property type="match status" value="1"/>
</dbReference>
<keyword evidence="4" id="KW-0418">Kinase</keyword>
<gene>
    <name evidence="6" type="ORF">ABDJ40_16180</name>
</gene>
<sequence>MNSPRKGHAGRSLLNTGLAPWRLPSAAPPLQLARVLHDELCQLLSLGLVHLAQARRELPEADPLHKAEARMMEALQACRRLIEQVRSPAEPTALAGFADLAAGLHRSVQALADQHQQQLGFSALGHTEQLPPATAQTLLSASQGLLINACQHGQPSSARLRLVGGHRQLRISVTNTASRGAALHDQLETVGSGGRGLSLVREQLATVDAQLLWQRQNDRVHAAILWPTRRSAA</sequence>
<dbReference type="InterPro" id="IPR050482">
    <property type="entry name" value="Sensor_HK_TwoCompSys"/>
</dbReference>
<evidence type="ECO:0000256" key="3">
    <source>
        <dbReference type="ARBA" id="ARBA00022679"/>
    </source>
</evidence>
<dbReference type="RefSeq" id="WP_347611411.1">
    <property type="nucleotide sequence ID" value="NZ_JBDPZC010000007.1"/>
</dbReference>
<evidence type="ECO:0000256" key="4">
    <source>
        <dbReference type="ARBA" id="ARBA00022777"/>
    </source>
</evidence>
<dbReference type="Proteomes" id="UP001462640">
    <property type="component" value="Unassembled WGS sequence"/>
</dbReference>
<evidence type="ECO:0000256" key="1">
    <source>
        <dbReference type="ARBA" id="ARBA00000085"/>
    </source>
</evidence>
<evidence type="ECO:0000256" key="2">
    <source>
        <dbReference type="ARBA" id="ARBA00012438"/>
    </source>
</evidence>
<name>A0ABV0GGT9_9BURK</name>
<proteinExistence type="predicted"/>
<comment type="caution">
    <text evidence="6">The sequence shown here is derived from an EMBL/GenBank/DDBJ whole genome shotgun (WGS) entry which is preliminary data.</text>
</comment>
<dbReference type="PANTHER" id="PTHR24421:SF10">
    <property type="entry name" value="NITRATE_NITRITE SENSOR PROTEIN NARQ"/>
    <property type="match status" value="1"/>
</dbReference>
<dbReference type="EC" id="2.7.13.3" evidence="2"/>
<protein>
    <recommendedName>
        <fullName evidence="2">histidine kinase</fullName>
        <ecNumber evidence="2">2.7.13.3</ecNumber>
    </recommendedName>
</protein>
<keyword evidence="3" id="KW-0808">Transferase</keyword>